<reference evidence="2 3" key="1">
    <citation type="submission" date="2020-04" db="EMBL/GenBank/DDBJ databases">
        <title>Perkinsus olseni comparative genomics.</title>
        <authorList>
            <person name="Bogema D.R."/>
        </authorList>
    </citation>
    <scope>NUCLEOTIDE SEQUENCE [LARGE SCALE GENOMIC DNA]</scope>
    <source>
        <strain evidence="2">00978-12</strain>
    </source>
</reference>
<feature type="region of interest" description="Disordered" evidence="1">
    <location>
        <begin position="26"/>
        <end position="254"/>
    </location>
</feature>
<protein>
    <submittedName>
        <fullName evidence="2">Uncharacterized protein</fullName>
    </submittedName>
</protein>
<evidence type="ECO:0000313" key="3">
    <source>
        <dbReference type="Proteomes" id="UP000541610"/>
    </source>
</evidence>
<feature type="compositionally biased region" description="Basic residues" evidence="1">
    <location>
        <begin position="216"/>
        <end position="227"/>
    </location>
</feature>
<feature type="compositionally biased region" description="Basic and acidic residues" evidence="1">
    <location>
        <begin position="184"/>
        <end position="215"/>
    </location>
</feature>
<sequence>MVVAAAAAAHACLPIAPYFSTPLPLMGSSTRSRTRSRSPAGSGSTVESTASAAAADPPRGEGRVRGSMADDVVPAPRPVINARGLEAAMAEHRRREGDNYRRRDSSDYRRRDGDDYRRRDGDDYRRRDGDDYRRRDSEDYRPRRREDRSDRPGGGGSYYDVRTSRAPSDSSSLHYVNSSSRETGGSRDVLRPDKRGDLRTRTDDNQTHHSRGDSRPRHRESSRHSPKRQVGPEESPTSPPLDAKAQPVVSARKPKPVVEFGKAIRQDPRATVQKGNVLELSCDCPRKYVPDAVARPLREPAWLSSVKWGEATFEERILLRREFAPRAVANARGQTAVAPTVSYGSAAVDGAWHETWPNDVDCRIICVLRLPELVTSDDTFLRAAREAIPRHLRARDALEKAVVVRASGLGGSVIPAKCGYLAFRSRRDARECWSLRHLKLYGYVCPLIADPTAFRTLCQIALVLKLYEGHSVGATTGLAARPVPESSPSAAPAPSPQVGITSTKFGGGLSSRKPLPSATRGTENSGVSGGSTSRGRFVLRGLKEGLERLKGPPVEACGDFSASAVRYNRLDQRDGAVVGRTEYVRAETSSDGQSQKLNIGLTKDRNVVVLETNDDTTLADWRPEWVFRDWSWGCRPMSVALAEKKSAEREIDPAELSDYSTYSAPDMSVFKPVRPVALAGGTSPQSKARSAATSRKSKKSRKKEKKKRRTSHDLAAKLAAEVKADGSTVKATSGARVQAGG</sequence>
<comment type="caution">
    <text evidence="2">The sequence shown here is derived from an EMBL/GenBank/DDBJ whole genome shotgun (WGS) entry which is preliminary data.</text>
</comment>
<evidence type="ECO:0000256" key="1">
    <source>
        <dbReference type="SAM" id="MobiDB-lite"/>
    </source>
</evidence>
<feature type="compositionally biased region" description="Low complexity" evidence="1">
    <location>
        <begin position="479"/>
        <end position="492"/>
    </location>
</feature>
<dbReference type="AlphaFoldDB" id="A0A7J6PKF0"/>
<accession>A0A7J6PKF0</accession>
<feature type="compositionally biased region" description="Low complexity" evidence="1">
    <location>
        <begin position="27"/>
        <end position="55"/>
    </location>
</feature>
<dbReference type="EMBL" id="JABANP010000009">
    <property type="protein sequence ID" value="KAF4696604.1"/>
    <property type="molecule type" value="Genomic_DNA"/>
</dbReference>
<organism evidence="2 3">
    <name type="scientific">Perkinsus olseni</name>
    <name type="common">Perkinsus atlanticus</name>
    <dbReference type="NCBI Taxonomy" id="32597"/>
    <lineage>
        <taxon>Eukaryota</taxon>
        <taxon>Sar</taxon>
        <taxon>Alveolata</taxon>
        <taxon>Perkinsozoa</taxon>
        <taxon>Perkinsea</taxon>
        <taxon>Perkinsida</taxon>
        <taxon>Perkinsidae</taxon>
        <taxon>Perkinsus</taxon>
    </lineage>
</organism>
<feature type="region of interest" description="Disordered" evidence="1">
    <location>
        <begin position="478"/>
        <end position="533"/>
    </location>
</feature>
<gene>
    <name evidence="2" type="ORF">FOZ60_016611</name>
</gene>
<feature type="region of interest" description="Disordered" evidence="1">
    <location>
        <begin position="678"/>
        <end position="715"/>
    </location>
</feature>
<dbReference type="Proteomes" id="UP000541610">
    <property type="component" value="Unassembled WGS sequence"/>
</dbReference>
<feature type="compositionally biased region" description="Basic residues" evidence="1">
    <location>
        <begin position="695"/>
        <end position="710"/>
    </location>
</feature>
<evidence type="ECO:0000313" key="2">
    <source>
        <dbReference type="EMBL" id="KAF4696604.1"/>
    </source>
</evidence>
<name>A0A7J6PKF0_PEROL</name>
<feature type="compositionally biased region" description="Basic and acidic residues" evidence="1">
    <location>
        <begin position="89"/>
        <end position="151"/>
    </location>
</feature>
<dbReference type="OrthoDB" id="440971at2759"/>
<proteinExistence type="predicted"/>
<feature type="compositionally biased region" description="Polar residues" evidence="1">
    <location>
        <begin position="165"/>
        <end position="183"/>
    </location>
</feature>